<keyword evidence="2" id="KW-1185">Reference proteome</keyword>
<protein>
    <recommendedName>
        <fullName evidence="3">50S ribosomal protein L17</fullName>
    </recommendedName>
</protein>
<dbReference type="InterPro" id="IPR036373">
    <property type="entry name" value="Ribosomal_bL17_sf"/>
</dbReference>
<reference evidence="1" key="1">
    <citation type="submission" date="2020-03" db="EMBL/GenBank/DDBJ databases">
        <title>A high-quality chromosome-level genome assembly of a woody plant with both climbing and erect habits, Rhamnella rubrinervis.</title>
        <authorList>
            <person name="Lu Z."/>
            <person name="Yang Y."/>
            <person name="Zhu X."/>
            <person name="Sun Y."/>
        </authorList>
    </citation>
    <scope>NUCLEOTIDE SEQUENCE</scope>
    <source>
        <strain evidence="1">BYM</strain>
        <tissue evidence="1">Leaf</tissue>
    </source>
</reference>
<comment type="caution">
    <text evidence="1">The sequence shown here is derived from an EMBL/GenBank/DDBJ whole genome shotgun (WGS) entry which is preliminary data.</text>
</comment>
<name>A0A8K0HMW6_9ROSA</name>
<proteinExistence type="predicted"/>
<accession>A0A8K0HMW6</accession>
<gene>
    <name evidence="1" type="ORF">FNV43_RR00019</name>
</gene>
<evidence type="ECO:0000313" key="2">
    <source>
        <dbReference type="Proteomes" id="UP000796880"/>
    </source>
</evidence>
<evidence type="ECO:0000313" key="1">
    <source>
        <dbReference type="EMBL" id="KAF3455395.1"/>
    </source>
</evidence>
<dbReference type="Gene3D" id="3.90.1030.10">
    <property type="entry name" value="Ribosomal protein L17"/>
    <property type="match status" value="1"/>
</dbReference>
<dbReference type="GO" id="GO:0006412">
    <property type="term" value="P:translation"/>
    <property type="evidence" value="ECO:0007669"/>
    <property type="project" value="InterPro"/>
</dbReference>
<dbReference type="Proteomes" id="UP000796880">
    <property type="component" value="Unassembled WGS sequence"/>
</dbReference>
<evidence type="ECO:0008006" key="3">
    <source>
        <dbReference type="Google" id="ProtNLM"/>
    </source>
</evidence>
<dbReference type="GO" id="GO:0003735">
    <property type="term" value="F:structural constituent of ribosome"/>
    <property type="evidence" value="ECO:0007669"/>
    <property type="project" value="InterPro"/>
</dbReference>
<dbReference type="GO" id="GO:0005840">
    <property type="term" value="C:ribosome"/>
    <property type="evidence" value="ECO:0007669"/>
    <property type="project" value="InterPro"/>
</dbReference>
<organism evidence="1 2">
    <name type="scientific">Rhamnella rubrinervis</name>
    <dbReference type="NCBI Taxonomy" id="2594499"/>
    <lineage>
        <taxon>Eukaryota</taxon>
        <taxon>Viridiplantae</taxon>
        <taxon>Streptophyta</taxon>
        <taxon>Embryophyta</taxon>
        <taxon>Tracheophyta</taxon>
        <taxon>Spermatophyta</taxon>
        <taxon>Magnoliopsida</taxon>
        <taxon>eudicotyledons</taxon>
        <taxon>Gunneridae</taxon>
        <taxon>Pentapetalae</taxon>
        <taxon>rosids</taxon>
        <taxon>fabids</taxon>
        <taxon>Rosales</taxon>
        <taxon>Rhamnaceae</taxon>
        <taxon>rhamnoid group</taxon>
        <taxon>Rhamneae</taxon>
        <taxon>Rhamnella</taxon>
    </lineage>
</organism>
<dbReference type="SUPFAM" id="SSF64263">
    <property type="entry name" value="Prokaryotic ribosomal protein L17"/>
    <property type="match status" value="1"/>
</dbReference>
<sequence length="85" mass="9904">MMVGETSLDRVGGNTRKLRTRIRVGDAAPMAYIEFIDRENELRQSKLPNPQPPQKGPLDPWTKAKLHEQFAPHKKIKTQRFDFQF</sequence>
<dbReference type="EMBL" id="VOIH02000001">
    <property type="protein sequence ID" value="KAF3455395.1"/>
    <property type="molecule type" value="Genomic_DNA"/>
</dbReference>
<dbReference type="AlphaFoldDB" id="A0A8K0HMW6"/>
<dbReference type="OrthoDB" id="1792668at2759"/>